<sequence>MKNLYVTGYKHYEMGIFKMSDPRVHYIKQTIRDKLVGLIEAGLEWVLLSGQTGVELWAAQVVLDLKEEEYDIQLAVIPPFDNQDARWSEDLQEEYQEVIMLADFYQPIYEGDYKGPYQFKARDKWMLSKTEAALVMFDENQKGSVDFFLKEARSHQEAHDYGLYYITALDLQDTLEREQMNDPTYWDQT</sequence>
<dbReference type="PANTHER" id="PTHR38440:SF1">
    <property type="entry name" value="UPF0398 PROTEIN SPR0331"/>
    <property type="match status" value="1"/>
</dbReference>
<dbReference type="GeneID" id="34220921"/>
<reference evidence="1 2" key="1">
    <citation type="submission" date="2014-07" db="EMBL/GenBank/DDBJ databases">
        <title>Complete genome sequence of a moderately halophilic bacterium Terribacillus aidingensis MP602, isolated from Cryptomeria fortunei in Tianmu mountain in China.</title>
        <authorList>
            <person name="Wang Y."/>
            <person name="Lu P."/>
            <person name="Zhang L."/>
        </authorList>
    </citation>
    <scope>NUCLEOTIDE SEQUENCE [LARGE SCALE GENOMIC DNA]</scope>
    <source>
        <strain evidence="1 2">MP602</strain>
    </source>
</reference>
<gene>
    <name evidence="1" type="ORF">GZ22_08170</name>
</gene>
<dbReference type="RefSeq" id="WP_038560832.1">
    <property type="nucleotide sequence ID" value="NZ_CP008876.1"/>
</dbReference>
<organism evidence="1 2">
    <name type="scientific">Terribacillus saccharophilus</name>
    <dbReference type="NCBI Taxonomy" id="361277"/>
    <lineage>
        <taxon>Bacteria</taxon>
        <taxon>Bacillati</taxon>
        <taxon>Bacillota</taxon>
        <taxon>Bacilli</taxon>
        <taxon>Bacillales</taxon>
        <taxon>Bacillaceae</taxon>
        <taxon>Terribacillus</taxon>
    </lineage>
</organism>
<dbReference type="PANTHER" id="PTHR38440">
    <property type="entry name" value="UPF0398 PROTEIN YPSA"/>
    <property type="match status" value="1"/>
</dbReference>
<dbReference type="Proteomes" id="UP000027980">
    <property type="component" value="Chromosome"/>
</dbReference>
<proteinExistence type="predicted"/>
<evidence type="ECO:0000313" key="2">
    <source>
        <dbReference type="Proteomes" id="UP000027980"/>
    </source>
</evidence>
<dbReference type="PIRSF" id="PIRSF021290">
    <property type="entry name" value="DUF1273"/>
    <property type="match status" value="1"/>
</dbReference>
<dbReference type="KEGG" id="tap:GZ22_08170"/>
<dbReference type="InterPro" id="IPR010697">
    <property type="entry name" value="YspA"/>
</dbReference>
<dbReference type="Gene3D" id="3.40.50.450">
    <property type="match status" value="1"/>
</dbReference>
<dbReference type="HOGENOM" id="CLU_105319_0_0_9"/>
<dbReference type="OrthoDB" id="2301957at2"/>
<evidence type="ECO:0000313" key="1">
    <source>
        <dbReference type="EMBL" id="AIF66613.1"/>
    </source>
</evidence>
<dbReference type="Pfam" id="PF06908">
    <property type="entry name" value="YpsA"/>
    <property type="match status" value="1"/>
</dbReference>
<dbReference type="EMBL" id="CP008876">
    <property type="protein sequence ID" value="AIF66613.1"/>
    <property type="molecule type" value="Genomic_DNA"/>
</dbReference>
<name>A0A075LQ85_9BACI</name>
<dbReference type="NCBIfam" id="NF010181">
    <property type="entry name" value="PRK13660.1"/>
    <property type="match status" value="1"/>
</dbReference>
<protein>
    <submittedName>
        <fullName evidence="1">Uncharacterized protein</fullName>
    </submittedName>
</protein>
<dbReference type="SUPFAM" id="SSF102405">
    <property type="entry name" value="MCP/YpsA-like"/>
    <property type="match status" value="1"/>
</dbReference>
<accession>A0A075LQ85</accession>
<dbReference type="AlphaFoldDB" id="A0A075LQ85"/>